<keyword evidence="4" id="KW-0812">Transmembrane</keyword>
<evidence type="ECO:0000313" key="5">
    <source>
        <dbReference type="EMBL" id="GHJ85491.1"/>
    </source>
</evidence>
<evidence type="ECO:0000313" key="6">
    <source>
        <dbReference type="Proteomes" id="UP000620104"/>
    </source>
</evidence>
<dbReference type="AlphaFoldDB" id="A0A8H3TR87"/>
<dbReference type="GO" id="GO:0005737">
    <property type="term" value="C:cytoplasm"/>
    <property type="evidence" value="ECO:0007669"/>
    <property type="project" value="TreeGrafter"/>
</dbReference>
<dbReference type="EMBL" id="BLZA01000011">
    <property type="protein sequence ID" value="GHJ85491.1"/>
    <property type="molecule type" value="Genomic_DNA"/>
</dbReference>
<dbReference type="SUPFAM" id="SSF51735">
    <property type="entry name" value="NAD(P)-binding Rossmann-fold domains"/>
    <property type="match status" value="1"/>
</dbReference>
<sequence length="397" mass="42415">MSIFTEQTSFEKAVSVSSSSRHTGKTVLVTGGASGIGRHVAMRYVQSGARVVVGDLNVLGCRQTVRSCAELNATGACFTPDESCNVTSKSSTLNLFNFAKSVFEGNPPDIVVANAGVSEVGHLDDDIVLENDIGHYPKEPRKTTLEVNLAGAILTAGIAQEMWAKAPLDGLHSQASRQRKLILISSMGGWEGIPMAALYSMAKHGLMGYWVALSAQLTKMPTKPFSCHAICPFFAATSILDTAILLALAGIPKTTPDDIAAAIEAVGMDSPSATQSDDTAVLLPDDRVPLVIRAQDFDPVSGDIYSNLAIMLNQRQPRPDQAEYRSTTVEDIRKALSHNKQFHPLQLVICAGGVLHVLNLLRIAHRSSMLQNLVFGFLQAALVSLVLAVVPKAKAAR</sequence>
<dbReference type="Proteomes" id="UP000620104">
    <property type="component" value="Unassembled WGS sequence"/>
</dbReference>
<keyword evidence="4" id="KW-0472">Membrane</keyword>
<dbReference type="PANTHER" id="PTHR44229">
    <property type="entry name" value="15-HYDROXYPROSTAGLANDIN DEHYDROGENASE [NAD(+)]"/>
    <property type="match status" value="1"/>
</dbReference>
<proteinExistence type="inferred from homology"/>
<dbReference type="PANTHER" id="PTHR44229:SF4">
    <property type="entry name" value="15-HYDROXYPROSTAGLANDIN DEHYDROGENASE [NAD(+)]"/>
    <property type="match status" value="1"/>
</dbReference>
<comment type="caution">
    <text evidence="5">The sequence shown here is derived from an EMBL/GenBank/DDBJ whole genome shotgun (WGS) entry which is preliminary data.</text>
</comment>
<protein>
    <recommendedName>
        <fullName evidence="7">SDR family NAD(P)-dependent oxidoreductase</fullName>
    </recommendedName>
</protein>
<evidence type="ECO:0000256" key="3">
    <source>
        <dbReference type="ARBA" id="ARBA00023002"/>
    </source>
</evidence>
<dbReference type="InterPro" id="IPR002347">
    <property type="entry name" value="SDR_fam"/>
</dbReference>
<dbReference type="OrthoDB" id="5371740at2759"/>
<keyword evidence="6" id="KW-1185">Reference proteome</keyword>
<dbReference type="PROSITE" id="PS00061">
    <property type="entry name" value="ADH_SHORT"/>
    <property type="match status" value="1"/>
</dbReference>
<dbReference type="InterPro" id="IPR036291">
    <property type="entry name" value="NAD(P)-bd_dom_sf"/>
</dbReference>
<keyword evidence="4" id="KW-1133">Transmembrane helix</keyword>
<name>A0A8H3TR87_9TREE</name>
<evidence type="ECO:0000256" key="1">
    <source>
        <dbReference type="ARBA" id="ARBA00006484"/>
    </source>
</evidence>
<dbReference type="Pfam" id="PF00106">
    <property type="entry name" value="adh_short"/>
    <property type="match status" value="1"/>
</dbReference>
<dbReference type="GO" id="GO:0016616">
    <property type="term" value="F:oxidoreductase activity, acting on the CH-OH group of donors, NAD or NADP as acceptor"/>
    <property type="evidence" value="ECO:0007669"/>
    <property type="project" value="TreeGrafter"/>
</dbReference>
<feature type="transmembrane region" description="Helical" evidence="4">
    <location>
        <begin position="373"/>
        <end position="391"/>
    </location>
</feature>
<evidence type="ECO:0000256" key="4">
    <source>
        <dbReference type="SAM" id="Phobius"/>
    </source>
</evidence>
<evidence type="ECO:0000256" key="2">
    <source>
        <dbReference type="ARBA" id="ARBA00022857"/>
    </source>
</evidence>
<comment type="similarity">
    <text evidence="1">Belongs to the short-chain dehydrogenases/reductases (SDR) family.</text>
</comment>
<keyword evidence="3" id="KW-0560">Oxidoreductase</keyword>
<dbReference type="InterPro" id="IPR020904">
    <property type="entry name" value="Sc_DH/Rdtase_CS"/>
</dbReference>
<evidence type="ECO:0008006" key="7">
    <source>
        <dbReference type="Google" id="ProtNLM"/>
    </source>
</evidence>
<accession>A0A8H3TR87</accession>
<organism evidence="5 6">
    <name type="scientific">Naganishia liquefaciens</name>
    <dbReference type="NCBI Taxonomy" id="104408"/>
    <lineage>
        <taxon>Eukaryota</taxon>
        <taxon>Fungi</taxon>
        <taxon>Dikarya</taxon>
        <taxon>Basidiomycota</taxon>
        <taxon>Agaricomycotina</taxon>
        <taxon>Tremellomycetes</taxon>
        <taxon>Filobasidiales</taxon>
        <taxon>Filobasidiaceae</taxon>
        <taxon>Naganishia</taxon>
    </lineage>
</organism>
<dbReference type="Gene3D" id="3.40.50.720">
    <property type="entry name" value="NAD(P)-binding Rossmann-like Domain"/>
    <property type="match status" value="1"/>
</dbReference>
<gene>
    <name evidence="5" type="ORF">NliqN6_1893</name>
</gene>
<reference evidence="5" key="1">
    <citation type="submission" date="2020-07" db="EMBL/GenBank/DDBJ databases">
        <title>Draft Genome Sequence of a Deep-Sea Yeast, Naganishia (Cryptococcus) liquefaciens strain N6.</title>
        <authorList>
            <person name="Han Y.W."/>
            <person name="Kajitani R."/>
            <person name="Morimoto H."/>
            <person name="Parhat M."/>
            <person name="Tsubouchi H."/>
            <person name="Bakenova O."/>
            <person name="Ogata M."/>
            <person name="Argunhan B."/>
            <person name="Aoki R."/>
            <person name="Kajiwara S."/>
            <person name="Itoh T."/>
            <person name="Iwasaki H."/>
        </authorList>
    </citation>
    <scope>NUCLEOTIDE SEQUENCE</scope>
    <source>
        <strain evidence="5">N6</strain>
    </source>
</reference>
<keyword evidence="2" id="KW-0521">NADP</keyword>
<dbReference type="PRINTS" id="PR00081">
    <property type="entry name" value="GDHRDH"/>
</dbReference>